<comment type="subcellular location">
    <subcellularLocation>
        <location evidence="1">Nucleus</location>
    </subcellularLocation>
</comment>
<name>A0A069DVA5_9HEMI</name>
<dbReference type="InterPro" id="IPR051945">
    <property type="entry name" value="RRM_MRD1_RNA_proc_ribogen"/>
</dbReference>
<feature type="region of interest" description="Disordered" evidence="6">
    <location>
        <begin position="494"/>
        <end position="524"/>
    </location>
</feature>
<dbReference type="GO" id="GO:0005730">
    <property type="term" value="C:nucleolus"/>
    <property type="evidence" value="ECO:0007669"/>
    <property type="project" value="TreeGrafter"/>
</dbReference>
<reference evidence="8" key="1">
    <citation type="journal article" date="2015" name="J. Med. Entomol.">
        <title>A Deep Insight Into the Sialotranscriptome of the Chagas Disease Vector, Panstrongylus megistus (Hemiptera: Heteroptera).</title>
        <authorList>
            <person name="Ribeiro J.M."/>
            <person name="Schwarz A."/>
            <person name="Francischetti I.M."/>
        </authorList>
    </citation>
    <scope>NUCLEOTIDE SEQUENCE</scope>
    <source>
        <tissue evidence="8">Salivary glands</tissue>
    </source>
</reference>
<feature type="domain" description="RRM" evidence="7">
    <location>
        <begin position="305"/>
        <end position="398"/>
    </location>
</feature>
<evidence type="ECO:0000256" key="3">
    <source>
        <dbReference type="ARBA" id="ARBA00022884"/>
    </source>
</evidence>
<dbReference type="CDD" id="cd12414">
    <property type="entry name" value="RRM2_RBM28_like"/>
    <property type="match status" value="1"/>
</dbReference>
<feature type="domain" description="RRM" evidence="7">
    <location>
        <begin position="159"/>
        <end position="254"/>
    </location>
</feature>
<feature type="compositionally biased region" description="Basic residues" evidence="6">
    <location>
        <begin position="501"/>
        <end position="524"/>
    </location>
</feature>
<dbReference type="SMART" id="SM00360">
    <property type="entry name" value="RRM"/>
    <property type="match status" value="3"/>
</dbReference>
<dbReference type="AlphaFoldDB" id="A0A069DVA5"/>
<feature type="region of interest" description="Disordered" evidence="6">
    <location>
        <begin position="408"/>
        <end position="468"/>
    </location>
</feature>
<evidence type="ECO:0000256" key="1">
    <source>
        <dbReference type="ARBA" id="ARBA00004123"/>
    </source>
</evidence>
<proteinExistence type="evidence at transcript level"/>
<evidence type="ECO:0000256" key="6">
    <source>
        <dbReference type="SAM" id="MobiDB-lite"/>
    </source>
</evidence>
<evidence type="ECO:0000313" key="8">
    <source>
        <dbReference type="EMBL" id="JAC87746.1"/>
    </source>
</evidence>
<dbReference type="EMBL" id="GBGD01001143">
    <property type="protein sequence ID" value="JAC87746.1"/>
    <property type="molecule type" value="mRNA"/>
</dbReference>
<keyword evidence="4" id="KW-0539">Nucleus</keyword>
<evidence type="ECO:0000259" key="7">
    <source>
        <dbReference type="PROSITE" id="PS50102"/>
    </source>
</evidence>
<dbReference type="InterPro" id="IPR012677">
    <property type="entry name" value="Nucleotide-bd_a/b_plait_sf"/>
</dbReference>
<evidence type="ECO:0000256" key="5">
    <source>
        <dbReference type="PROSITE-ProRule" id="PRU00176"/>
    </source>
</evidence>
<feature type="compositionally biased region" description="Polar residues" evidence="6">
    <location>
        <begin position="417"/>
        <end position="434"/>
    </location>
</feature>
<dbReference type="GO" id="GO:0003729">
    <property type="term" value="F:mRNA binding"/>
    <property type="evidence" value="ECO:0007669"/>
    <property type="project" value="TreeGrafter"/>
</dbReference>
<dbReference type="PANTHER" id="PTHR48039">
    <property type="entry name" value="RNA-BINDING MOTIF PROTEIN 14B"/>
    <property type="match status" value="1"/>
</dbReference>
<feature type="region of interest" description="Disordered" evidence="6">
    <location>
        <begin position="104"/>
        <end position="151"/>
    </location>
</feature>
<organism evidence="8">
    <name type="scientific">Panstrongylus megistus</name>
    <dbReference type="NCBI Taxonomy" id="65343"/>
    <lineage>
        <taxon>Eukaryota</taxon>
        <taxon>Metazoa</taxon>
        <taxon>Ecdysozoa</taxon>
        <taxon>Arthropoda</taxon>
        <taxon>Hexapoda</taxon>
        <taxon>Insecta</taxon>
        <taxon>Pterygota</taxon>
        <taxon>Neoptera</taxon>
        <taxon>Paraneoptera</taxon>
        <taxon>Hemiptera</taxon>
        <taxon>Heteroptera</taxon>
        <taxon>Panheteroptera</taxon>
        <taxon>Cimicomorpha</taxon>
        <taxon>Reduviidae</taxon>
        <taxon>Triatominae</taxon>
        <taxon>Panstrongylus</taxon>
    </lineage>
</organism>
<keyword evidence="2" id="KW-0677">Repeat</keyword>
<evidence type="ECO:0000256" key="2">
    <source>
        <dbReference type="ARBA" id="ARBA00022737"/>
    </source>
</evidence>
<dbReference type="InterPro" id="IPR035979">
    <property type="entry name" value="RBD_domain_sf"/>
</dbReference>
<dbReference type="Gene3D" id="3.30.70.330">
    <property type="match status" value="3"/>
</dbReference>
<feature type="compositionally biased region" description="Polar residues" evidence="6">
    <location>
        <begin position="104"/>
        <end position="121"/>
    </location>
</feature>
<sequence length="524" mass="60327">ENNKKPRIIRKTARLVVRNLPFNCSEQEVEKHFLKFGNIQEVKLLRKEDDRLVGCGFVQFENKLAASNALRDTNGEPFKGRPIIVDWAVPKRKYHSIQCVDSTNVDDSNESELSNKSVSSKITEDNSEETILSDNRERKNKTNNNSKMKKFHPDVDNVRTVFFKNVPFSVDNDQLRECAETLAGPVEYAVICLDPLTEHSKGTAFIRFKKKQVAEKVLNNECKLVLLGKELQPHQCLKKEDLQGKHLQNKTLKDKRNLYLFKEGLIVAGTAAAREVSQADMNKRLLLEQQRTRSLKNLHKFLSTNRLVVYNLPFYNFDNKKLLLLFQKYSPKDAVINEARVMRNLKDLDENGMPKSKGYGFVSFEKHENALSALRAINNNPEIFRDKKRPIVLFSIEDKGVLLIKQKRQEKAKMQKNGDTSPDSKINSKQSQSEPCRKVYSGNKFNKKQNKNSKTQINGNSKKSMPKFVGITGKPGVIKFPKKHKLQAQAITHKNNLKKELIRKKLSNKKQSRKQIRLKKNLNK</sequence>
<dbReference type="InterPro" id="IPR000504">
    <property type="entry name" value="RRM_dom"/>
</dbReference>
<evidence type="ECO:0000256" key="4">
    <source>
        <dbReference type="ARBA" id="ARBA00023242"/>
    </source>
</evidence>
<dbReference type="PROSITE" id="PS50102">
    <property type="entry name" value="RRM"/>
    <property type="match status" value="3"/>
</dbReference>
<keyword evidence="3 5" id="KW-0694">RNA-binding</keyword>
<accession>A0A069DVA5</accession>
<feature type="domain" description="RRM" evidence="7">
    <location>
        <begin position="13"/>
        <end position="90"/>
    </location>
</feature>
<dbReference type="SUPFAM" id="SSF54928">
    <property type="entry name" value="RNA-binding domain, RBD"/>
    <property type="match status" value="2"/>
</dbReference>
<feature type="non-terminal residue" evidence="8">
    <location>
        <position position="1"/>
    </location>
</feature>
<dbReference type="PANTHER" id="PTHR48039:SF5">
    <property type="entry name" value="RNA-BINDING PROTEIN 28"/>
    <property type="match status" value="1"/>
</dbReference>
<dbReference type="CDD" id="cd12416">
    <property type="entry name" value="RRM4_RBM28_like"/>
    <property type="match status" value="1"/>
</dbReference>
<dbReference type="Pfam" id="PF00076">
    <property type="entry name" value="RRM_1"/>
    <property type="match status" value="3"/>
</dbReference>
<protein>
    <submittedName>
        <fullName evidence="8">Putative nucleolar protein fibrillarin nop77 rrm superfamily</fullName>
    </submittedName>
</protein>
<dbReference type="FunFam" id="3.30.70.330:FF:000182">
    <property type="entry name" value="RNA-binding motif protein 28"/>
    <property type="match status" value="1"/>
</dbReference>